<dbReference type="CDD" id="cd22089">
    <property type="entry name" value="F-box_FBXO9"/>
    <property type="match status" value="1"/>
</dbReference>
<keyword evidence="4" id="KW-0963">Cytoplasm</keyword>
<dbReference type="PROSITE" id="PS50005">
    <property type="entry name" value="TPR"/>
    <property type="match status" value="1"/>
</dbReference>
<sequence length="422" mass="49360">MSVYSGNRSVDPCSEEEQEEEDDDSNHAENELENFRQEWKNEVRNKRVDSETVDQVEDNLNSGLVSQATELFQQGVECENNGDLYDAVKYYKKAFQLVPDIEKKTFDLVSHSKSANVNPTTKSHQPMDELEKNFSKYINLSSLNIVVNDGKICDKEFDQDTTHLSALPQEILIHILKWTVSDELDVHSLERVSSVCKGFYIASRSPVLWKNICVRTWGLHNVENSNKNWRDYFIRKPRVLPYGCYISKTTYMREGEKGFQDECYRAWHVVHYFRYIRFFASGVVLMAMSADPPESVVKSLKHCYWPPPVQGTMYGRFKIMRNKVVCVLIRKSEHKLNNPRKKQFKRKDSSYVYVAPEQEMHIEFEIKCRKNRRLEWSRYFIVSKYNNGVEKANEVDITNINHYPPFKFSPVTSYIGSSEAPL</sequence>
<dbReference type="GO" id="GO:0031146">
    <property type="term" value="P:SCF-dependent proteasomal ubiquitin-dependent protein catabolic process"/>
    <property type="evidence" value="ECO:0007669"/>
    <property type="project" value="TreeGrafter"/>
</dbReference>
<proteinExistence type="predicted"/>
<dbReference type="GO" id="GO:0019005">
    <property type="term" value="C:SCF ubiquitin ligase complex"/>
    <property type="evidence" value="ECO:0007669"/>
    <property type="project" value="TreeGrafter"/>
</dbReference>
<evidence type="ECO:0000256" key="6">
    <source>
        <dbReference type="ARBA" id="ARBA00022803"/>
    </source>
</evidence>
<protein>
    <recommendedName>
        <fullName evidence="3">F-box only protein 9</fullName>
    </recommendedName>
</protein>
<organism evidence="8 9">
    <name type="scientific">Lepeophtheirus salmonis</name>
    <name type="common">Salmon louse</name>
    <name type="synonym">Caligus salmonis</name>
    <dbReference type="NCBI Taxonomy" id="72036"/>
    <lineage>
        <taxon>Eukaryota</taxon>
        <taxon>Metazoa</taxon>
        <taxon>Ecdysozoa</taxon>
        <taxon>Arthropoda</taxon>
        <taxon>Crustacea</taxon>
        <taxon>Multicrustacea</taxon>
        <taxon>Hexanauplia</taxon>
        <taxon>Copepoda</taxon>
        <taxon>Siphonostomatoida</taxon>
        <taxon>Caligidae</taxon>
        <taxon>Lepeophtheirus</taxon>
    </lineage>
</organism>
<evidence type="ECO:0000256" key="1">
    <source>
        <dbReference type="ARBA" id="ARBA00004496"/>
    </source>
</evidence>
<evidence type="ECO:0000256" key="4">
    <source>
        <dbReference type="ARBA" id="ARBA00022490"/>
    </source>
</evidence>
<dbReference type="UniPathway" id="UPA00143"/>
<keyword evidence="6" id="KW-0802">TPR repeat</keyword>
<feature type="compositionally biased region" description="Basic and acidic residues" evidence="7">
    <location>
        <begin position="25"/>
        <end position="38"/>
    </location>
</feature>
<gene>
    <name evidence="8" type="ORF">LSAA_9986</name>
</gene>
<dbReference type="SUPFAM" id="SSF81383">
    <property type="entry name" value="F-box domain"/>
    <property type="match status" value="1"/>
</dbReference>
<evidence type="ECO:0000256" key="2">
    <source>
        <dbReference type="ARBA" id="ARBA00004906"/>
    </source>
</evidence>
<dbReference type="PANTHER" id="PTHR12874:SF29">
    <property type="entry name" value="F-BOX ONLY PROTEIN 9"/>
    <property type="match status" value="1"/>
</dbReference>
<evidence type="ECO:0000256" key="5">
    <source>
        <dbReference type="ARBA" id="ARBA00022786"/>
    </source>
</evidence>
<keyword evidence="5" id="KW-0833">Ubl conjugation pathway</keyword>
<dbReference type="InterPro" id="IPR036181">
    <property type="entry name" value="MIT_dom_sf"/>
</dbReference>
<dbReference type="Pfam" id="PF12937">
    <property type="entry name" value="F-box-like"/>
    <property type="match status" value="1"/>
</dbReference>
<dbReference type="AlphaFoldDB" id="A0A7R8CUG5"/>
<dbReference type="PANTHER" id="PTHR12874">
    <property type="entry name" value="F-BOX ONLY PROTEIN 48-RELATED"/>
    <property type="match status" value="1"/>
</dbReference>
<dbReference type="OrthoDB" id="2117972at2759"/>
<evidence type="ECO:0000313" key="9">
    <source>
        <dbReference type="Proteomes" id="UP000675881"/>
    </source>
</evidence>
<dbReference type="InterPro" id="IPR045464">
    <property type="entry name" value="Hrt3/FBXO9_C"/>
</dbReference>
<reference evidence="8" key="1">
    <citation type="submission" date="2021-02" db="EMBL/GenBank/DDBJ databases">
        <authorList>
            <person name="Bekaert M."/>
        </authorList>
    </citation>
    <scope>NUCLEOTIDE SEQUENCE</scope>
    <source>
        <strain evidence="8">IoA-00</strain>
    </source>
</reference>
<keyword evidence="9" id="KW-1185">Reference proteome</keyword>
<dbReference type="EMBL" id="HG994584">
    <property type="protein sequence ID" value="CAF2936093.1"/>
    <property type="molecule type" value="Genomic_DNA"/>
</dbReference>
<feature type="compositionally biased region" description="Acidic residues" evidence="7">
    <location>
        <begin position="13"/>
        <end position="24"/>
    </location>
</feature>
<dbReference type="SUPFAM" id="SSF116846">
    <property type="entry name" value="MIT domain"/>
    <property type="match status" value="1"/>
</dbReference>
<dbReference type="InterPro" id="IPR036047">
    <property type="entry name" value="F-box-like_dom_sf"/>
</dbReference>
<evidence type="ECO:0000256" key="3">
    <source>
        <dbReference type="ARBA" id="ARBA00019775"/>
    </source>
</evidence>
<dbReference type="GO" id="GO:0016567">
    <property type="term" value="P:protein ubiquitination"/>
    <property type="evidence" value="ECO:0007669"/>
    <property type="project" value="UniProtKB-UniPathway"/>
</dbReference>
<comment type="subcellular location">
    <subcellularLocation>
        <location evidence="1">Cytoplasm</location>
    </subcellularLocation>
</comment>
<name>A0A7R8CUG5_LEPSM</name>
<accession>A0A7R8CUG5</accession>
<dbReference type="Proteomes" id="UP000675881">
    <property type="component" value="Chromosome 5"/>
</dbReference>
<dbReference type="InterPro" id="IPR001810">
    <property type="entry name" value="F-box_dom"/>
</dbReference>
<feature type="region of interest" description="Disordered" evidence="7">
    <location>
        <begin position="1"/>
        <end position="38"/>
    </location>
</feature>
<dbReference type="GO" id="GO:0005737">
    <property type="term" value="C:cytoplasm"/>
    <property type="evidence" value="ECO:0007669"/>
    <property type="project" value="UniProtKB-SubCell"/>
</dbReference>
<evidence type="ECO:0000313" key="8">
    <source>
        <dbReference type="EMBL" id="CAF2936093.1"/>
    </source>
</evidence>
<comment type="pathway">
    <text evidence="2">Protein modification; protein ubiquitination.</text>
</comment>
<dbReference type="Pfam" id="PF19270">
    <property type="entry name" value="FBO_C"/>
    <property type="match status" value="1"/>
</dbReference>
<evidence type="ECO:0000256" key="7">
    <source>
        <dbReference type="SAM" id="MobiDB-lite"/>
    </source>
</evidence>
<dbReference type="Gene3D" id="1.20.1280.50">
    <property type="match status" value="1"/>
</dbReference>
<dbReference type="InterPro" id="IPR019734">
    <property type="entry name" value="TPR_rpt"/>
</dbReference>
<dbReference type="PROSITE" id="PS50181">
    <property type="entry name" value="FBOX"/>
    <property type="match status" value="1"/>
</dbReference>